<dbReference type="EMBL" id="JACMSC010000009">
    <property type="protein sequence ID" value="KAG6508417.1"/>
    <property type="molecule type" value="Genomic_DNA"/>
</dbReference>
<protein>
    <submittedName>
        <fullName evidence="2">Uncharacterized protein</fullName>
    </submittedName>
</protein>
<dbReference type="Proteomes" id="UP000734854">
    <property type="component" value="Unassembled WGS sequence"/>
</dbReference>
<evidence type="ECO:0000313" key="2">
    <source>
        <dbReference type="EMBL" id="KAG6508417.1"/>
    </source>
</evidence>
<reference evidence="2 3" key="1">
    <citation type="submission" date="2020-08" db="EMBL/GenBank/DDBJ databases">
        <title>Plant Genome Project.</title>
        <authorList>
            <person name="Zhang R.-G."/>
        </authorList>
    </citation>
    <scope>NUCLEOTIDE SEQUENCE [LARGE SCALE GENOMIC DNA]</scope>
    <source>
        <tissue evidence="2">Rhizome</tissue>
    </source>
</reference>
<comment type="caution">
    <text evidence="2">The sequence shown here is derived from an EMBL/GenBank/DDBJ whole genome shotgun (WGS) entry which is preliminary data.</text>
</comment>
<evidence type="ECO:0000313" key="3">
    <source>
        <dbReference type="Proteomes" id="UP000734854"/>
    </source>
</evidence>
<dbReference type="AlphaFoldDB" id="A0A8J5LCT9"/>
<evidence type="ECO:0000313" key="1">
    <source>
        <dbReference type="EMBL" id="KAG6504958.1"/>
    </source>
</evidence>
<dbReference type="PANTHER" id="PTHR33527:SF21">
    <property type="entry name" value="OS10G0182800 PROTEIN"/>
    <property type="match status" value="1"/>
</dbReference>
<sequence>MASSSSKFNYLDSVYHLILFHKVDRDIYDQLIAHGISPDVSRIVVALLVWLYNTGINVIPYLRNNVNNAFAFIRLTAEAEFILDCLRRDSPPRESALAIPVIASLTTRPIDLGFFHFHRHEAAERIAETLTASRFFLDDALFATFRRYEEAVEDARRRNTAPPHMPPELARPCMPFSLTDETSVDQRSLILTFLATTPFTEHEIAVYFAEKWGDCVERVVFEEIAASSSMAQFCARVVFKREGYVALVLHDSPVFRFSINAKQVWARRVEQRRN</sequence>
<name>A0A8J5LCT9_ZINOF</name>
<proteinExistence type="predicted"/>
<dbReference type="PANTHER" id="PTHR33527">
    <property type="entry name" value="OS07G0274300 PROTEIN"/>
    <property type="match status" value="1"/>
</dbReference>
<dbReference type="EMBL" id="JACMSC010000010">
    <property type="protein sequence ID" value="KAG6504958.1"/>
    <property type="molecule type" value="Genomic_DNA"/>
</dbReference>
<accession>A0A8J5LCT9</accession>
<gene>
    <name evidence="2" type="ORF">ZIOFF_033791</name>
    <name evidence="1" type="ORF">ZIOFF_037306</name>
</gene>
<keyword evidence="3" id="KW-1185">Reference proteome</keyword>
<organism evidence="2 3">
    <name type="scientific">Zingiber officinale</name>
    <name type="common">Ginger</name>
    <name type="synonym">Amomum zingiber</name>
    <dbReference type="NCBI Taxonomy" id="94328"/>
    <lineage>
        <taxon>Eukaryota</taxon>
        <taxon>Viridiplantae</taxon>
        <taxon>Streptophyta</taxon>
        <taxon>Embryophyta</taxon>
        <taxon>Tracheophyta</taxon>
        <taxon>Spermatophyta</taxon>
        <taxon>Magnoliopsida</taxon>
        <taxon>Liliopsida</taxon>
        <taxon>Zingiberales</taxon>
        <taxon>Zingiberaceae</taxon>
        <taxon>Zingiber</taxon>
    </lineage>
</organism>